<evidence type="ECO:0000313" key="1">
    <source>
        <dbReference type="EMBL" id="MDR6430647.1"/>
    </source>
</evidence>
<accession>A0ABU1M4B3</accession>
<comment type="caution">
    <text evidence="1">The sequence shown here is derived from an EMBL/GenBank/DDBJ whole genome shotgun (WGS) entry which is preliminary data.</text>
</comment>
<dbReference type="EMBL" id="JAVDQT010000001">
    <property type="protein sequence ID" value="MDR6430647.1"/>
    <property type="molecule type" value="Genomic_DNA"/>
</dbReference>
<organism evidence="1 2">
    <name type="scientific">Brucella pseudogrignonensis</name>
    <dbReference type="NCBI Taxonomy" id="419475"/>
    <lineage>
        <taxon>Bacteria</taxon>
        <taxon>Pseudomonadati</taxon>
        <taxon>Pseudomonadota</taxon>
        <taxon>Alphaproteobacteria</taxon>
        <taxon>Hyphomicrobiales</taxon>
        <taxon>Brucellaceae</taxon>
        <taxon>Brucella/Ochrobactrum group</taxon>
        <taxon>Brucella</taxon>
    </lineage>
</organism>
<dbReference type="Proteomes" id="UP001184614">
    <property type="component" value="Unassembled WGS sequence"/>
</dbReference>
<proteinExistence type="predicted"/>
<dbReference type="RefSeq" id="WP_310009889.1">
    <property type="nucleotide sequence ID" value="NZ_JAVDQT010000001.1"/>
</dbReference>
<keyword evidence="2" id="KW-1185">Reference proteome</keyword>
<gene>
    <name evidence="1" type="ORF">J2782_000352</name>
</gene>
<evidence type="ECO:0000313" key="2">
    <source>
        <dbReference type="Proteomes" id="UP001184614"/>
    </source>
</evidence>
<protein>
    <submittedName>
        <fullName evidence="1">Uncharacterized protein</fullName>
    </submittedName>
</protein>
<sequence>MLSIPSSKCREPDYENASQHGLRLRVFLNEDNPVREPLACLRVTNACSIFSMAKIIFAYQVFYMPKHLRQASKIDDMTATFAARS</sequence>
<name>A0ABU1M4B3_9HYPH</name>
<reference evidence="1 2" key="1">
    <citation type="submission" date="2023-07" db="EMBL/GenBank/DDBJ databases">
        <title>Sorghum-associated microbial communities from plants grown in Nebraska, USA.</title>
        <authorList>
            <person name="Schachtman D."/>
        </authorList>
    </citation>
    <scope>NUCLEOTIDE SEQUENCE [LARGE SCALE GENOMIC DNA]</scope>
    <source>
        <strain evidence="1 2">DS1730</strain>
    </source>
</reference>